<organism evidence="2 3">
    <name type="scientific">Pengzhenrongella sicca</name>
    <dbReference type="NCBI Taxonomy" id="2819238"/>
    <lineage>
        <taxon>Bacteria</taxon>
        <taxon>Bacillati</taxon>
        <taxon>Actinomycetota</taxon>
        <taxon>Actinomycetes</taxon>
        <taxon>Micrococcales</taxon>
        <taxon>Pengzhenrongella</taxon>
    </lineage>
</organism>
<dbReference type="EMBL" id="CP071868">
    <property type="protein sequence ID" value="QTE29695.1"/>
    <property type="molecule type" value="Genomic_DNA"/>
</dbReference>
<dbReference type="Proteomes" id="UP000663937">
    <property type="component" value="Chromosome"/>
</dbReference>
<dbReference type="InterPro" id="IPR000835">
    <property type="entry name" value="HTH_MarR-typ"/>
</dbReference>
<evidence type="ECO:0000313" key="2">
    <source>
        <dbReference type="EMBL" id="QTE29695.1"/>
    </source>
</evidence>
<evidence type="ECO:0000313" key="3">
    <source>
        <dbReference type="Proteomes" id="UP000663937"/>
    </source>
</evidence>
<reference evidence="2" key="1">
    <citation type="submission" date="2021-03" db="EMBL/GenBank/DDBJ databases">
        <title>Pengzhenrongella sicca gen. nov., sp. nov., a new member of suborder Micrococcineae isolated from High-Arctic tundra soil.</title>
        <authorList>
            <person name="Peng F."/>
        </authorList>
    </citation>
    <scope>NUCLEOTIDE SEQUENCE</scope>
    <source>
        <strain evidence="2">LRZ-2</strain>
    </source>
</reference>
<dbReference type="PROSITE" id="PS50995">
    <property type="entry name" value="HTH_MARR_2"/>
    <property type="match status" value="1"/>
</dbReference>
<dbReference type="InterPro" id="IPR036388">
    <property type="entry name" value="WH-like_DNA-bd_sf"/>
</dbReference>
<dbReference type="Pfam" id="PF12802">
    <property type="entry name" value="MarR_2"/>
    <property type="match status" value="1"/>
</dbReference>
<keyword evidence="3" id="KW-1185">Reference proteome</keyword>
<dbReference type="PANTHER" id="PTHR33164:SF57">
    <property type="entry name" value="MARR-FAMILY TRANSCRIPTIONAL REGULATOR"/>
    <property type="match status" value="1"/>
</dbReference>
<proteinExistence type="predicted"/>
<sequence length="159" mass="17378">MTDTGADPVPQVERELGLLMRRARSASAAMSQQLHPDLESSAYLLLTYVGRQPGVRSSDLAAHIGVGRATISRQVHKLEELGLLRRRPDPQDARGQLLELTDEGAHVVTTTQDSRRRWLRSALTSWSTEDVTTLAASLAHLNETIEEAAAAARARCADD</sequence>
<dbReference type="GO" id="GO:0006950">
    <property type="term" value="P:response to stress"/>
    <property type="evidence" value="ECO:0007669"/>
    <property type="project" value="TreeGrafter"/>
</dbReference>
<dbReference type="SUPFAM" id="SSF46785">
    <property type="entry name" value="Winged helix' DNA-binding domain"/>
    <property type="match status" value="1"/>
</dbReference>
<dbReference type="PRINTS" id="PR00598">
    <property type="entry name" value="HTHMARR"/>
</dbReference>
<protein>
    <submittedName>
        <fullName evidence="2">MarR family transcriptional regulator</fullName>
    </submittedName>
</protein>
<name>A0A8A4ZEG2_9MICO</name>
<feature type="domain" description="HTH marR-type" evidence="1">
    <location>
        <begin position="13"/>
        <end position="143"/>
    </location>
</feature>
<dbReference type="Gene3D" id="1.10.10.10">
    <property type="entry name" value="Winged helix-like DNA-binding domain superfamily/Winged helix DNA-binding domain"/>
    <property type="match status" value="1"/>
</dbReference>
<dbReference type="RefSeq" id="WP_227423989.1">
    <property type="nucleotide sequence ID" value="NZ_CP071868.1"/>
</dbReference>
<accession>A0A8A4ZEG2</accession>
<dbReference type="InterPro" id="IPR036390">
    <property type="entry name" value="WH_DNA-bd_sf"/>
</dbReference>
<gene>
    <name evidence="2" type="ORF">J4E96_01165</name>
</gene>
<dbReference type="AlphaFoldDB" id="A0A8A4ZEG2"/>
<evidence type="ECO:0000259" key="1">
    <source>
        <dbReference type="PROSITE" id="PS50995"/>
    </source>
</evidence>
<dbReference type="PANTHER" id="PTHR33164">
    <property type="entry name" value="TRANSCRIPTIONAL REGULATOR, MARR FAMILY"/>
    <property type="match status" value="1"/>
</dbReference>
<dbReference type="SMART" id="SM00347">
    <property type="entry name" value="HTH_MARR"/>
    <property type="match status" value="1"/>
</dbReference>
<dbReference type="GO" id="GO:0003700">
    <property type="term" value="F:DNA-binding transcription factor activity"/>
    <property type="evidence" value="ECO:0007669"/>
    <property type="project" value="InterPro"/>
</dbReference>
<dbReference type="InterPro" id="IPR039422">
    <property type="entry name" value="MarR/SlyA-like"/>
</dbReference>
<dbReference type="KEGG" id="psic:J4E96_01165"/>